<sequence>MSFNPDDFFTTTTVEDIVPKFPHLAEIDYSVNSLNDELVKVNYEITSPEYKEFISSELKDYYHFEVDTIV</sequence>
<gene>
    <name evidence="1" type="ORF">FJR03_03095</name>
</gene>
<accession>A0A7M1ATR2</accession>
<evidence type="ECO:0000313" key="2">
    <source>
        <dbReference type="Proteomes" id="UP000593910"/>
    </source>
</evidence>
<dbReference type="Proteomes" id="UP000593910">
    <property type="component" value="Chromosome"/>
</dbReference>
<proteinExistence type="predicted"/>
<protein>
    <submittedName>
        <fullName evidence="1">Uncharacterized protein</fullName>
    </submittedName>
</protein>
<dbReference type="AlphaFoldDB" id="A0A7M1ATR2"/>
<dbReference type="KEGG" id="smax:FJR03_03095"/>
<dbReference type="EMBL" id="CP041165">
    <property type="protein sequence ID" value="QOP40780.1"/>
    <property type="molecule type" value="Genomic_DNA"/>
</dbReference>
<organism evidence="1 2">
    <name type="scientific">Sulfurimonas marina</name>
    <dbReference type="NCBI Taxonomy" id="2590551"/>
    <lineage>
        <taxon>Bacteria</taxon>
        <taxon>Pseudomonadati</taxon>
        <taxon>Campylobacterota</taxon>
        <taxon>Epsilonproteobacteria</taxon>
        <taxon>Campylobacterales</taxon>
        <taxon>Sulfurimonadaceae</taxon>
        <taxon>Sulfurimonas</taxon>
    </lineage>
</organism>
<dbReference type="RefSeq" id="WP_193114201.1">
    <property type="nucleotide sequence ID" value="NZ_CP041165.1"/>
</dbReference>
<reference evidence="1 2" key="1">
    <citation type="submission" date="2019-06" db="EMBL/GenBank/DDBJ databases">
        <title>Sulfurimonas gotlandica sp. nov., a chemoautotrophic and psychrotolerant epsilonproteobacterium isolated from a pelagic redoxcline, and an emended description of the genus Sulfurimonas.</title>
        <authorList>
            <person name="Wang S."/>
            <person name="Jiang L."/>
            <person name="Shao Z."/>
        </authorList>
    </citation>
    <scope>NUCLEOTIDE SEQUENCE [LARGE SCALE GENOMIC DNA]</scope>
    <source>
        <strain evidence="1 2">B2</strain>
    </source>
</reference>
<name>A0A7M1ATR2_9BACT</name>
<keyword evidence="2" id="KW-1185">Reference proteome</keyword>
<evidence type="ECO:0000313" key="1">
    <source>
        <dbReference type="EMBL" id="QOP40780.1"/>
    </source>
</evidence>